<dbReference type="InterPro" id="IPR036179">
    <property type="entry name" value="Ig-like_dom_sf"/>
</dbReference>
<dbReference type="PANTHER" id="PTHR46013:SF1">
    <property type="entry name" value="IG-LIKE DOMAIN-CONTAINING PROTEIN"/>
    <property type="match status" value="1"/>
</dbReference>
<accession>A0AAD1WK49</accession>
<dbReference type="InterPro" id="IPR003598">
    <property type="entry name" value="Ig_sub2"/>
</dbReference>
<organism evidence="3 4">
    <name type="scientific">Pelobates cultripes</name>
    <name type="common">Western spadefoot toad</name>
    <dbReference type="NCBI Taxonomy" id="61616"/>
    <lineage>
        <taxon>Eukaryota</taxon>
        <taxon>Metazoa</taxon>
        <taxon>Chordata</taxon>
        <taxon>Craniata</taxon>
        <taxon>Vertebrata</taxon>
        <taxon>Euteleostomi</taxon>
        <taxon>Amphibia</taxon>
        <taxon>Batrachia</taxon>
        <taxon>Anura</taxon>
        <taxon>Pelobatoidea</taxon>
        <taxon>Pelobatidae</taxon>
        <taxon>Pelobates</taxon>
    </lineage>
</organism>
<keyword evidence="4" id="KW-1185">Reference proteome</keyword>
<dbReference type="Gene3D" id="2.60.40.10">
    <property type="entry name" value="Immunoglobulins"/>
    <property type="match status" value="7"/>
</dbReference>
<protein>
    <submittedName>
        <fullName evidence="3">Vascular cell adhesion 1</fullName>
    </submittedName>
</protein>
<keyword evidence="1" id="KW-1133">Transmembrane helix</keyword>
<keyword evidence="1" id="KW-0812">Transmembrane</keyword>
<sequence length="716" mass="78637">MSRIQGFFVFAFLQINSVFMTTSAVSLIISPPERKITAQIGEPLHITAEAMDCEDPSFTWSSLLDKTLSGAVSTNGSISILNMMVSIDSEGQYVCKVFCKNGRSEKTFIIISYSFPSDPVLEVSSLMVGVESTITCAVPYVYPAEMMTVQILKNEKMIVESDLYTIIEDKPINISVSYSWTPEEENEGCQILCVAQLEFPSGGIDPKTRDTRMILNLIYPPGNLNMVVHPSTKVKWMETISLSCTCDSRTPVKIWWVKQRGGETLKIASDGNSSLEINQAQMEDSGEYICYAENAAGKKSASVEITVQTLPDKPTITVIPDTSVTLGQTVTIACSVNSGPLANVTLWLVKENKTRHLMDNKDVFEIQSVQIQDGATYICQAENPFGKAEATKTLTVKFPPTNTQVIFTPSAEVREGEFVHVMCKSTGFPIPELILKKKTDVGLQELEMTDGEYWIESATAEQAGTYICESRNDIGIESTEVNLTVQVPPKNTQLIILPSSSVKEGESISIFCNSTALPQPEIILKKKGLELESHNEVIDIKSVKLEDAGTYICESRNVVGFEITETTLNVQDMKEVASENVTVVVTPSEDVTEGDTVTITCETYSISSSTILLQKVCAENSTIIQAQNGTFTLRNVTLNDSGNYTVILPNEAGKRTKVIEINVLERRESPKPNYTVPIVVLSMAVSAGVICLIIYRMKQGNLQGSYSLVEALRSKV</sequence>
<dbReference type="SMART" id="SM00409">
    <property type="entry name" value="IG"/>
    <property type="match status" value="6"/>
</dbReference>
<reference evidence="3" key="1">
    <citation type="submission" date="2022-03" db="EMBL/GenBank/DDBJ databases">
        <authorList>
            <person name="Alioto T."/>
            <person name="Alioto T."/>
            <person name="Gomez Garrido J."/>
        </authorList>
    </citation>
    <scope>NUCLEOTIDE SEQUENCE</scope>
</reference>
<feature type="domain" description="Ig-like" evidence="2">
    <location>
        <begin position="489"/>
        <end position="569"/>
    </location>
</feature>
<name>A0AAD1WK49_PELCU</name>
<feature type="domain" description="Ig-like" evidence="2">
    <location>
        <begin position="221"/>
        <end position="306"/>
    </location>
</feature>
<dbReference type="Pfam" id="PF13927">
    <property type="entry name" value="Ig_3"/>
    <property type="match status" value="3"/>
</dbReference>
<dbReference type="InterPro" id="IPR013098">
    <property type="entry name" value="Ig_I-set"/>
</dbReference>
<dbReference type="CDD" id="cd00096">
    <property type="entry name" value="Ig"/>
    <property type="match status" value="1"/>
</dbReference>
<feature type="domain" description="Ig-like" evidence="2">
    <location>
        <begin position="579"/>
        <end position="662"/>
    </location>
</feature>
<evidence type="ECO:0000256" key="1">
    <source>
        <dbReference type="SAM" id="Phobius"/>
    </source>
</evidence>
<keyword evidence="1" id="KW-0472">Membrane</keyword>
<dbReference type="PANTHER" id="PTHR46013">
    <property type="entry name" value="VASCULAR CELL ADHESION MOLECULE 1"/>
    <property type="match status" value="1"/>
</dbReference>
<dbReference type="Pfam" id="PF07679">
    <property type="entry name" value="I-set"/>
    <property type="match status" value="1"/>
</dbReference>
<feature type="transmembrane region" description="Helical" evidence="1">
    <location>
        <begin position="7"/>
        <end position="29"/>
    </location>
</feature>
<dbReference type="PROSITE" id="PS50835">
    <property type="entry name" value="IG_LIKE"/>
    <property type="match status" value="5"/>
</dbReference>
<dbReference type="EMBL" id="OW240919">
    <property type="protein sequence ID" value="CAH2311612.1"/>
    <property type="molecule type" value="Genomic_DNA"/>
</dbReference>
<dbReference type="AlphaFoldDB" id="A0AAD1WK49"/>
<evidence type="ECO:0000313" key="4">
    <source>
        <dbReference type="Proteomes" id="UP001295444"/>
    </source>
</evidence>
<dbReference type="SMART" id="SM00408">
    <property type="entry name" value="IGc2"/>
    <property type="match status" value="6"/>
</dbReference>
<evidence type="ECO:0000313" key="3">
    <source>
        <dbReference type="EMBL" id="CAH2311612.1"/>
    </source>
</evidence>
<dbReference type="Proteomes" id="UP001295444">
    <property type="component" value="Chromosome 08"/>
</dbReference>
<feature type="domain" description="Ig-like" evidence="2">
    <location>
        <begin position="400"/>
        <end position="484"/>
    </location>
</feature>
<dbReference type="InterPro" id="IPR013783">
    <property type="entry name" value="Ig-like_fold"/>
</dbReference>
<dbReference type="InterPro" id="IPR003599">
    <property type="entry name" value="Ig_sub"/>
</dbReference>
<feature type="transmembrane region" description="Helical" evidence="1">
    <location>
        <begin position="674"/>
        <end position="695"/>
    </location>
</feature>
<feature type="domain" description="Ig-like" evidence="2">
    <location>
        <begin position="314"/>
        <end position="395"/>
    </location>
</feature>
<gene>
    <name evidence="3" type="ORF">PECUL_23A062521</name>
</gene>
<proteinExistence type="predicted"/>
<evidence type="ECO:0000259" key="2">
    <source>
        <dbReference type="PROSITE" id="PS50835"/>
    </source>
</evidence>
<dbReference type="InterPro" id="IPR007110">
    <property type="entry name" value="Ig-like_dom"/>
</dbReference>
<dbReference type="SUPFAM" id="SSF48726">
    <property type="entry name" value="Immunoglobulin"/>
    <property type="match status" value="7"/>
</dbReference>